<sequence length="91" mass="10069">MVAVSDSGRMFGVTMVEIADGWRWILAATGIFTVKKLSHLIDMKLLGSFSLARNHCWVSIKVNVFMWRVANNKLPTFSALATRGISPVTSL</sequence>
<dbReference type="Proteomes" id="UP001151760">
    <property type="component" value="Unassembled WGS sequence"/>
</dbReference>
<evidence type="ECO:0000313" key="1">
    <source>
        <dbReference type="EMBL" id="GJS99623.1"/>
    </source>
</evidence>
<dbReference type="EMBL" id="BQNB010012131">
    <property type="protein sequence ID" value="GJS99623.1"/>
    <property type="molecule type" value="Genomic_DNA"/>
</dbReference>
<name>A0ABQ5AEQ8_9ASTR</name>
<gene>
    <name evidence="1" type="ORF">Tco_0820793</name>
</gene>
<reference evidence="1" key="1">
    <citation type="journal article" date="2022" name="Int. J. Mol. Sci.">
        <title>Draft Genome of Tanacetum Coccineum: Genomic Comparison of Closely Related Tanacetum-Family Plants.</title>
        <authorList>
            <person name="Yamashiro T."/>
            <person name="Shiraishi A."/>
            <person name="Nakayama K."/>
            <person name="Satake H."/>
        </authorList>
    </citation>
    <scope>NUCLEOTIDE SEQUENCE</scope>
</reference>
<keyword evidence="2" id="KW-1185">Reference proteome</keyword>
<protein>
    <recommendedName>
        <fullName evidence="3">Reverse transcriptase zinc-binding domain-containing protein</fullName>
    </recommendedName>
</protein>
<organism evidence="1 2">
    <name type="scientific">Tanacetum coccineum</name>
    <dbReference type="NCBI Taxonomy" id="301880"/>
    <lineage>
        <taxon>Eukaryota</taxon>
        <taxon>Viridiplantae</taxon>
        <taxon>Streptophyta</taxon>
        <taxon>Embryophyta</taxon>
        <taxon>Tracheophyta</taxon>
        <taxon>Spermatophyta</taxon>
        <taxon>Magnoliopsida</taxon>
        <taxon>eudicotyledons</taxon>
        <taxon>Gunneridae</taxon>
        <taxon>Pentapetalae</taxon>
        <taxon>asterids</taxon>
        <taxon>campanulids</taxon>
        <taxon>Asterales</taxon>
        <taxon>Asteraceae</taxon>
        <taxon>Asteroideae</taxon>
        <taxon>Anthemideae</taxon>
        <taxon>Anthemidinae</taxon>
        <taxon>Tanacetum</taxon>
    </lineage>
</organism>
<evidence type="ECO:0008006" key="3">
    <source>
        <dbReference type="Google" id="ProtNLM"/>
    </source>
</evidence>
<comment type="caution">
    <text evidence="1">The sequence shown here is derived from an EMBL/GenBank/DDBJ whole genome shotgun (WGS) entry which is preliminary data.</text>
</comment>
<evidence type="ECO:0000313" key="2">
    <source>
        <dbReference type="Proteomes" id="UP001151760"/>
    </source>
</evidence>
<reference evidence="1" key="2">
    <citation type="submission" date="2022-01" db="EMBL/GenBank/DDBJ databases">
        <authorList>
            <person name="Yamashiro T."/>
            <person name="Shiraishi A."/>
            <person name="Satake H."/>
            <person name="Nakayama K."/>
        </authorList>
    </citation>
    <scope>NUCLEOTIDE SEQUENCE</scope>
</reference>
<proteinExistence type="predicted"/>
<accession>A0ABQ5AEQ8</accession>